<organism evidence="2 3">
    <name type="scientific">Scylla paramamosain</name>
    <name type="common">Mud crab</name>
    <dbReference type="NCBI Taxonomy" id="85552"/>
    <lineage>
        <taxon>Eukaryota</taxon>
        <taxon>Metazoa</taxon>
        <taxon>Ecdysozoa</taxon>
        <taxon>Arthropoda</taxon>
        <taxon>Crustacea</taxon>
        <taxon>Multicrustacea</taxon>
        <taxon>Malacostraca</taxon>
        <taxon>Eumalacostraca</taxon>
        <taxon>Eucarida</taxon>
        <taxon>Decapoda</taxon>
        <taxon>Pleocyemata</taxon>
        <taxon>Brachyura</taxon>
        <taxon>Eubrachyura</taxon>
        <taxon>Portunoidea</taxon>
        <taxon>Portunidae</taxon>
        <taxon>Portuninae</taxon>
        <taxon>Scylla</taxon>
    </lineage>
</organism>
<gene>
    <name evidence="2" type="ORF">O3P69_002395</name>
</gene>
<protein>
    <submittedName>
        <fullName evidence="2">Uncharacterized protein</fullName>
    </submittedName>
</protein>
<sequence length="170" mass="17353">MFCIFFHFRQVECVAPCLAKVCAVIMPALYKLYGHNVFCTQCVLTTLMYNGQEIVILPHALAGKGANYDDLSSAGYTSSGIQKDSVASGMMSHADLSGSGKGVVSSLQSAGARGQGISGSDMNRSDLSSAGLNHGGVTKGSGGASMMSSVDKSGTGDGVKASLQSVGAKK</sequence>
<evidence type="ECO:0000313" key="2">
    <source>
        <dbReference type="EMBL" id="KAK8407829.1"/>
    </source>
</evidence>
<dbReference type="EMBL" id="JARAKH010000001">
    <property type="protein sequence ID" value="KAK8407829.1"/>
    <property type="molecule type" value="Genomic_DNA"/>
</dbReference>
<reference evidence="2 3" key="1">
    <citation type="submission" date="2023-03" db="EMBL/GenBank/DDBJ databases">
        <title>High-quality genome of Scylla paramamosain provides insights in environmental adaptation.</title>
        <authorList>
            <person name="Zhang L."/>
        </authorList>
    </citation>
    <scope>NUCLEOTIDE SEQUENCE [LARGE SCALE GENOMIC DNA]</scope>
    <source>
        <strain evidence="2">LZ_2023a</strain>
        <tissue evidence="2">Muscle</tissue>
    </source>
</reference>
<accession>A0AAW0V6V9</accession>
<dbReference type="Proteomes" id="UP001487740">
    <property type="component" value="Unassembled WGS sequence"/>
</dbReference>
<comment type="caution">
    <text evidence="2">The sequence shown here is derived from an EMBL/GenBank/DDBJ whole genome shotgun (WGS) entry which is preliminary data.</text>
</comment>
<dbReference type="Gene3D" id="6.10.110.10">
    <property type="match status" value="1"/>
</dbReference>
<feature type="region of interest" description="Disordered" evidence="1">
    <location>
        <begin position="111"/>
        <end position="170"/>
    </location>
</feature>
<evidence type="ECO:0000313" key="3">
    <source>
        <dbReference type="Proteomes" id="UP001487740"/>
    </source>
</evidence>
<keyword evidence="3" id="KW-1185">Reference proteome</keyword>
<feature type="compositionally biased region" description="Gly residues" evidence="1">
    <location>
        <begin position="133"/>
        <end position="143"/>
    </location>
</feature>
<proteinExistence type="predicted"/>
<name>A0AAW0V6V9_SCYPA</name>
<dbReference type="AlphaFoldDB" id="A0AAW0V6V9"/>
<feature type="compositionally biased region" description="Polar residues" evidence="1">
    <location>
        <begin position="118"/>
        <end position="131"/>
    </location>
</feature>
<evidence type="ECO:0000256" key="1">
    <source>
        <dbReference type="SAM" id="MobiDB-lite"/>
    </source>
</evidence>
<dbReference type="InterPro" id="IPR038213">
    <property type="entry name" value="IFI6/IFI27-like_sf"/>
</dbReference>